<evidence type="ECO:0000313" key="1">
    <source>
        <dbReference type="EMBL" id="EMB16536.1"/>
    </source>
</evidence>
<dbReference type="EMBL" id="ANMO01000120">
    <property type="protein sequence ID" value="EMB16536.1"/>
    <property type="molecule type" value="Genomic_DNA"/>
</dbReference>
<evidence type="ECO:0000313" key="2">
    <source>
        <dbReference type="Proteomes" id="UP000011529"/>
    </source>
</evidence>
<organism evidence="1 2">
    <name type="scientific">Rhodopirellula europaea 6C</name>
    <dbReference type="NCBI Taxonomy" id="1263867"/>
    <lineage>
        <taxon>Bacteria</taxon>
        <taxon>Pseudomonadati</taxon>
        <taxon>Planctomycetota</taxon>
        <taxon>Planctomycetia</taxon>
        <taxon>Pirellulales</taxon>
        <taxon>Pirellulaceae</taxon>
        <taxon>Rhodopirellula</taxon>
    </lineage>
</organism>
<name>M2A6P0_9BACT</name>
<dbReference type="PATRIC" id="fig|1263867.3.peg.3102"/>
<comment type="caution">
    <text evidence="1">The sequence shown here is derived from an EMBL/GenBank/DDBJ whole genome shotgun (WGS) entry which is preliminary data.</text>
</comment>
<gene>
    <name evidence="1" type="ORF">RE6C_02901</name>
</gene>
<dbReference type="AlphaFoldDB" id="M2A6P0"/>
<reference evidence="1" key="2">
    <citation type="journal article" date="2013" name="Mar. Genomics">
        <title>Expression of sulfatases in Rhodopirellula baltica and the diversity of sulfatases in the genus Rhodopirellula.</title>
        <authorList>
            <person name="Wegner C.E."/>
            <person name="Richter-Heitmann T."/>
            <person name="Klindworth A."/>
            <person name="Klockow C."/>
            <person name="Richter M."/>
            <person name="Achstetter T."/>
            <person name="Glockner F.O."/>
            <person name="Harder J."/>
        </authorList>
    </citation>
    <scope>NUCLEOTIDE SEQUENCE [LARGE SCALE GENOMIC DNA]</scope>
    <source>
        <strain evidence="1">6C</strain>
    </source>
</reference>
<protein>
    <submittedName>
        <fullName evidence="1">Uncharacterized protein</fullName>
    </submittedName>
</protein>
<accession>M2A6P0</accession>
<sequence length="65" mass="7086">MVNRTAQATPRWFIARALLATTNAQLPPAEPLATVRPSQAAYNTCQNESTPRAIDVVTIGLRYST</sequence>
<dbReference type="Proteomes" id="UP000011529">
    <property type="component" value="Unassembled WGS sequence"/>
</dbReference>
<reference evidence="1" key="1">
    <citation type="submission" date="2012-11" db="EMBL/GenBank/DDBJ databases">
        <title>Permanent draft genomes of Rhodopirellula europaea strain SH398 and 6C.</title>
        <authorList>
            <person name="Richter M."/>
            <person name="Richter-Heitmann T."/>
            <person name="Frank C."/>
            <person name="Harder J."/>
            <person name="Glockner F.O."/>
        </authorList>
    </citation>
    <scope>NUCLEOTIDE SEQUENCE</scope>
    <source>
        <strain evidence="1">6C</strain>
    </source>
</reference>
<keyword evidence="2" id="KW-1185">Reference proteome</keyword>
<proteinExistence type="predicted"/>